<reference evidence="2 3" key="1">
    <citation type="journal article" date="2019" name="Commun. Biol.">
        <title>The bagworm genome reveals a unique fibroin gene that provides high tensile strength.</title>
        <authorList>
            <person name="Kono N."/>
            <person name="Nakamura H."/>
            <person name="Ohtoshi R."/>
            <person name="Tomita M."/>
            <person name="Numata K."/>
            <person name="Arakawa K."/>
        </authorList>
    </citation>
    <scope>NUCLEOTIDE SEQUENCE [LARGE SCALE GENOMIC DNA]</scope>
</reference>
<name>A0A4C1TFG0_EUMVA</name>
<feature type="region of interest" description="Disordered" evidence="1">
    <location>
        <begin position="1"/>
        <end position="37"/>
    </location>
</feature>
<dbReference type="Proteomes" id="UP000299102">
    <property type="component" value="Unassembled WGS sequence"/>
</dbReference>
<evidence type="ECO:0000313" key="2">
    <source>
        <dbReference type="EMBL" id="GBP13259.1"/>
    </source>
</evidence>
<organism evidence="2 3">
    <name type="scientific">Eumeta variegata</name>
    <name type="common">Bagworm moth</name>
    <name type="synonym">Eumeta japonica</name>
    <dbReference type="NCBI Taxonomy" id="151549"/>
    <lineage>
        <taxon>Eukaryota</taxon>
        <taxon>Metazoa</taxon>
        <taxon>Ecdysozoa</taxon>
        <taxon>Arthropoda</taxon>
        <taxon>Hexapoda</taxon>
        <taxon>Insecta</taxon>
        <taxon>Pterygota</taxon>
        <taxon>Neoptera</taxon>
        <taxon>Endopterygota</taxon>
        <taxon>Lepidoptera</taxon>
        <taxon>Glossata</taxon>
        <taxon>Ditrysia</taxon>
        <taxon>Tineoidea</taxon>
        <taxon>Psychidae</taxon>
        <taxon>Oiketicinae</taxon>
        <taxon>Eumeta</taxon>
    </lineage>
</organism>
<evidence type="ECO:0000313" key="3">
    <source>
        <dbReference type="Proteomes" id="UP000299102"/>
    </source>
</evidence>
<accession>A0A4C1TFG0</accession>
<feature type="compositionally biased region" description="Basic residues" evidence="1">
    <location>
        <begin position="1"/>
        <end position="13"/>
    </location>
</feature>
<evidence type="ECO:0000256" key="1">
    <source>
        <dbReference type="SAM" id="MobiDB-lite"/>
    </source>
</evidence>
<gene>
    <name evidence="2" type="ORF">EVAR_8186_1</name>
</gene>
<feature type="region of interest" description="Disordered" evidence="1">
    <location>
        <begin position="186"/>
        <end position="210"/>
    </location>
</feature>
<comment type="caution">
    <text evidence="2">The sequence shown here is derived from an EMBL/GenBank/DDBJ whole genome shotgun (WGS) entry which is preliminary data.</text>
</comment>
<dbReference type="AlphaFoldDB" id="A0A4C1TFG0"/>
<proteinExistence type="predicted"/>
<keyword evidence="3" id="KW-1185">Reference proteome</keyword>
<dbReference type="EMBL" id="BGZK01000056">
    <property type="protein sequence ID" value="GBP13259.1"/>
    <property type="molecule type" value="Genomic_DNA"/>
</dbReference>
<protein>
    <submittedName>
        <fullName evidence="2">Uncharacterized protein</fullName>
    </submittedName>
</protein>
<sequence length="210" mass="23139">MSSRRVAKCRTRSRSVSEPLRKLTENDPGGPSHARAPRNVLRKLIGPPHFIVNKIGVLPTRPVSTCVQRNPEIGEPNLGVCVRCAPPARPPPAPAQRAGRLTARMEENDVSFERTMFARVVNGHCVYEQRTFRRRPFGSVVHNAVRVSAPRSVSCLTAIGSHRYRCPRRRPPLEAWRSLKGCTSPVAGHHSARGSGRLHGTARPLDTMGA</sequence>